<dbReference type="NCBIfam" id="NF002341">
    <property type="entry name" value="PRK01305.1-1"/>
    <property type="match status" value="1"/>
</dbReference>
<dbReference type="AlphaFoldDB" id="A0A1I4WI51"/>
<dbReference type="OrthoDB" id="9782022at2"/>
<comment type="catalytic activity">
    <reaction evidence="4">
        <text>N-terminal L-glutamyl-[protein] + L-leucyl-tRNA(Leu) = N-terminal L-leucyl-L-glutamyl-[protein] + tRNA(Leu) + H(+)</text>
        <dbReference type="Rhea" id="RHEA:50412"/>
        <dbReference type="Rhea" id="RHEA-COMP:9613"/>
        <dbReference type="Rhea" id="RHEA-COMP:9622"/>
        <dbReference type="Rhea" id="RHEA-COMP:12664"/>
        <dbReference type="Rhea" id="RHEA-COMP:12668"/>
        <dbReference type="ChEBI" id="CHEBI:15378"/>
        <dbReference type="ChEBI" id="CHEBI:64721"/>
        <dbReference type="ChEBI" id="CHEBI:78442"/>
        <dbReference type="ChEBI" id="CHEBI:78494"/>
        <dbReference type="ChEBI" id="CHEBI:133041"/>
        <dbReference type="EC" id="2.3.2.29"/>
    </reaction>
</comment>
<keyword evidence="2 4" id="KW-0808">Transferase</keyword>
<dbReference type="EC" id="2.3.2.29" evidence="4"/>
<evidence type="ECO:0000256" key="3">
    <source>
        <dbReference type="ARBA" id="ARBA00023315"/>
    </source>
</evidence>
<dbReference type="HAMAP" id="MF_00689">
    <property type="entry name" value="Bpt"/>
    <property type="match status" value="1"/>
</dbReference>
<dbReference type="Pfam" id="PF04377">
    <property type="entry name" value="ATE_C"/>
    <property type="match status" value="1"/>
</dbReference>
<dbReference type="PANTHER" id="PTHR21367">
    <property type="entry name" value="ARGININE-TRNA-PROTEIN TRANSFERASE 1"/>
    <property type="match status" value="1"/>
</dbReference>
<evidence type="ECO:0000256" key="2">
    <source>
        <dbReference type="ARBA" id="ARBA00022679"/>
    </source>
</evidence>
<organism evidence="7 8">
    <name type="scientific">Formivibrio citricus</name>
    <dbReference type="NCBI Taxonomy" id="83765"/>
    <lineage>
        <taxon>Bacteria</taxon>
        <taxon>Pseudomonadati</taxon>
        <taxon>Pseudomonadota</taxon>
        <taxon>Betaproteobacteria</taxon>
        <taxon>Neisseriales</taxon>
        <taxon>Chitinibacteraceae</taxon>
        <taxon>Formivibrio</taxon>
    </lineage>
</organism>
<dbReference type="NCBIfam" id="NF002346">
    <property type="entry name" value="PRK01305.2-3"/>
    <property type="match status" value="1"/>
</dbReference>
<evidence type="ECO:0000256" key="4">
    <source>
        <dbReference type="HAMAP-Rule" id="MF_00689"/>
    </source>
</evidence>
<keyword evidence="1 4" id="KW-0963">Cytoplasm</keyword>
<sequence>MNDFLCDQPILIRFYPTATYECSYLPGRDARSLVASPAEIIDGHAYGQLIQHGFRRSGLYVYRPACHPCHECVPVRLDVQQFQPHRNQRRAVKRHANLTSHLQGLEFVDEHFELYRRYQAARHAGGGMDQDDREQYENFILCSNVTSFLVEFREDGKLRMVSLIDQIEDGLSSVYTFFDPDVPAASYGVYNVIWQAGLARQLGLPWLYLGYWIRNSRKMAYKTTYQPLQAWREDNWHPLTPDN</sequence>
<proteinExistence type="inferred from homology"/>
<evidence type="ECO:0000256" key="1">
    <source>
        <dbReference type="ARBA" id="ARBA00022490"/>
    </source>
</evidence>
<dbReference type="Pfam" id="PF04376">
    <property type="entry name" value="ATE_N"/>
    <property type="match status" value="1"/>
</dbReference>
<dbReference type="InterPro" id="IPR016181">
    <property type="entry name" value="Acyl_CoA_acyltransferase"/>
</dbReference>
<dbReference type="SUPFAM" id="SSF55729">
    <property type="entry name" value="Acyl-CoA N-acyltransferases (Nat)"/>
    <property type="match status" value="1"/>
</dbReference>
<dbReference type="PANTHER" id="PTHR21367:SF1">
    <property type="entry name" value="ARGINYL-TRNA--PROTEIN TRANSFERASE 1"/>
    <property type="match status" value="1"/>
</dbReference>
<reference evidence="8" key="1">
    <citation type="submission" date="2016-10" db="EMBL/GenBank/DDBJ databases">
        <authorList>
            <person name="Varghese N."/>
            <person name="Submissions S."/>
        </authorList>
    </citation>
    <scope>NUCLEOTIDE SEQUENCE [LARGE SCALE GENOMIC DNA]</scope>
    <source>
        <strain evidence="8">DSM 6150</strain>
    </source>
</reference>
<dbReference type="GO" id="GO:0004057">
    <property type="term" value="F:arginyl-tRNA--protein transferase activity"/>
    <property type="evidence" value="ECO:0007669"/>
    <property type="project" value="InterPro"/>
</dbReference>
<evidence type="ECO:0000313" key="7">
    <source>
        <dbReference type="EMBL" id="SFN12689.1"/>
    </source>
</evidence>
<comment type="function">
    <text evidence="4">Functions in the N-end rule pathway of protein degradation where it conjugates Leu from its aminoacyl-tRNA to the N-termini of proteins containing an N-terminal aspartate or glutamate.</text>
</comment>
<evidence type="ECO:0000259" key="6">
    <source>
        <dbReference type="Pfam" id="PF04377"/>
    </source>
</evidence>
<gene>
    <name evidence="4" type="primary">bpt</name>
    <name evidence="7" type="ORF">SAMN05660284_00599</name>
</gene>
<evidence type="ECO:0000259" key="5">
    <source>
        <dbReference type="Pfam" id="PF04376"/>
    </source>
</evidence>
<name>A0A1I4WI51_9NEIS</name>
<comment type="catalytic activity">
    <reaction evidence="4">
        <text>N-terminal L-aspartyl-[protein] + L-leucyl-tRNA(Leu) = N-terminal L-leucyl-L-aspartyl-[protein] + tRNA(Leu) + H(+)</text>
        <dbReference type="Rhea" id="RHEA:50420"/>
        <dbReference type="Rhea" id="RHEA-COMP:9613"/>
        <dbReference type="Rhea" id="RHEA-COMP:9622"/>
        <dbReference type="Rhea" id="RHEA-COMP:12669"/>
        <dbReference type="Rhea" id="RHEA-COMP:12674"/>
        <dbReference type="ChEBI" id="CHEBI:15378"/>
        <dbReference type="ChEBI" id="CHEBI:64720"/>
        <dbReference type="ChEBI" id="CHEBI:78442"/>
        <dbReference type="ChEBI" id="CHEBI:78494"/>
        <dbReference type="ChEBI" id="CHEBI:133042"/>
        <dbReference type="EC" id="2.3.2.29"/>
    </reaction>
</comment>
<dbReference type="InterPro" id="IPR007472">
    <property type="entry name" value="N-end_Aminoacyl_Trfase_C"/>
</dbReference>
<feature type="domain" description="N-end rule aminoacyl transferase C-terminal" evidence="6">
    <location>
        <begin position="110"/>
        <end position="230"/>
    </location>
</feature>
<feature type="domain" description="N-end aminoacyl transferase N-terminal" evidence="5">
    <location>
        <begin position="20"/>
        <end position="90"/>
    </location>
</feature>
<keyword evidence="8" id="KW-1185">Reference proteome</keyword>
<dbReference type="RefSeq" id="WP_091191208.1">
    <property type="nucleotide sequence ID" value="NZ_FOVE01000003.1"/>
</dbReference>
<evidence type="ECO:0000313" key="8">
    <source>
        <dbReference type="Proteomes" id="UP000242869"/>
    </source>
</evidence>
<dbReference type="InterPro" id="IPR007471">
    <property type="entry name" value="N-end_Aminoacyl_Trfase_N"/>
</dbReference>
<accession>A0A1I4WI51</accession>
<dbReference type="EMBL" id="FOVE01000003">
    <property type="protein sequence ID" value="SFN12689.1"/>
    <property type="molecule type" value="Genomic_DNA"/>
</dbReference>
<dbReference type="STRING" id="83765.SAMN05660284_00599"/>
<dbReference type="NCBIfam" id="NF002342">
    <property type="entry name" value="PRK01305.1-3"/>
    <property type="match status" value="1"/>
</dbReference>
<dbReference type="PIRSF" id="PIRSF037208">
    <property type="entry name" value="ATE_pro_prd"/>
    <property type="match status" value="1"/>
</dbReference>
<dbReference type="GO" id="GO:0005737">
    <property type="term" value="C:cytoplasm"/>
    <property type="evidence" value="ECO:0007669"/>
    <property type="project" value="UniProtKB-SubCell"/>
</dbReference>
<dbReference type="GO" id="GO:0008914">
    <property type="term" value="F:leucyl-tRNA--protein transferase activity"/>
    <property type="evidence" value="ECO:0007669"/>
    <property type="project" value="UniProtKB-UniRule"/>
</dbReference>
<dbReference type="InterPro" id="IPR017138">
    <property type="entry name" value="Asp_Glu_LeuTrfase"/>
</dbReference>
<comment type="subcellular location">
    <subcellularLocation>
        <location evidence="4">Cytoplasm</location>
    </subcellularLocation>
</comment>
<dbReference type="GO" id="GO:0071596">
    <property type="term" value="P:ubiquitin-dependent protein catabolic process via the N-end rule pathway"/>
    <property type="evidence" value="ECO:0007669"/>
    <property type="project" value="InterPro"/>
</dbReference>
<keyword evidence="3 4" id="KW-0012">Acyltransferase</keyword>
<comment type="similarity">
    <text evidence="4">Belongs to the R-transferase family. Bpt subfamily.</text>
</comment>
<protein>
    <recommendedName>
        <fullName evidence="4">Aspartate/glutamate leucyltransferase</fullName>
        <ecNumber evidence="4">2.3.2.29</ecNumber>
    </recommendedName>
</protein>
<dbReference type="Proteomes" id="UP000242869">
    <property type="component" value="Unassembled WGS sequence"/>
</dbReference>
<dbReference type="InterPro" id="IPR030700">
    <property type="entry name" value="N-end_Aminoacyl_Trfase"/>
</dbReference>